<organism evidence="1 2">
    <name type="scientific">Solibaculum intestinale</name>
    <dbReference type="NCBI Taxonomy" id="3133165"/>
    <lineage>
        <taxon>Bacteria</taxon>
        <taxon>Bacillati</taxon>
        <taxon>Bacillota</taxon>
        <taxon>Clostridia</taxon>
        <taxon>Eubacteriales</taxon>
        <taxon>Oscillospiraceae</taxon>
        <taxon>Solibaculum</taxon>
    </lineage>
</organism>
<evidence type="ECO:0000313" key="2">
    <source>
        <dbReference type="Proteomes" id="UP001489509"/>
    </source>
</evidence>
<dbReference type="EMBL" id="JBBMFD010000001">
    <property type="protein sequence ID" value="MEQ2439315.1"/>
    <property type="molecule type" value="Genomic_DNA"/>
</dbReference>
<dbReference type="RefSeq" id="WP_349217884.1">
    <property type="nucleotide sequence ID" value="NZ_JBBMFD010000001.1"/>
</dbReference>
<gene>
    <name evidence="1" type="ORF">WMO26_00565</name>
</gene>
<reference evidence="1 2" key="1">
    <citation type="submission" date="2024-03" db="EMBL/GenBank/DDBJ databases">
        <title>Human intestinal bacterial collection.</title>
        <authorList>
            <person name="Pauvert C."/>
            <person name="Hitch T.C.A."/>
            <person name="Clavel T."/>
        </authorList>
    </citation>
    <scope>NUCLEOTIDE SEQUENCE [LARGE SCALE GENOMIC DNA]</scope>
    <source>
        <strain evidence="1 2">CLA-JM-H44</strain>
    </source>
</reference>
<evidence type="ECO:0008006" key="3">
    <source>
        <dbReference type="Google" id="ProtNLM"/>
    </source>
</evidence>
<accession>A0ABV1DW80</accession>
<evidence type="ECO:0000313" key="1">
    <source>
        <dbReference type="EMBL" id="MEQ2439315.1"/>
    </source>
</evidence>
<name>A0ABV1DW80_9FIRM</name>
<keyword evidence="2" id="KW-1185">Reference proteome</keyword>
<comment type="caution">
    <text evidence="1">The sequence shown here is derived from an EMBL/GenBank/DDBJ whole genome shotgun (WGS) entry which is preliminary data.</text>
</comment>
<sequence>MCFCLSWNFAYQKGNDGVLGKRISNGGLEIMPNSKRIFGMVLQQESDENFERFCERLESHVREHRMPMLYLDSFFCPWYPVYRKLHREHYCIVTGLTEEGDYLCLDPILEKSDAVLSKKELQNCFDHFVLSTLPPQTAADSSIPFLYDLAVEGVMRYIQTGCVSQMKTFAEDFYESFDYEKEFKDLETYFFDVELFKQLTYIAGGRELYGEYIRFLAGRDPAASLICYARRLEEIASRWNVIKGILTKSYYARFDDEVKKRIFTQIHKIADEEDLLSHEMLEYLKHRGRGPYDFD</sequence>
<proteinExistence type="predicted"/>
<protein>
    <recommendedName>
        <fullName evidence="3">Peptidase C39-like domain-containing protein</fullName>
    </recommendedName>
</protein>
<dbReference type="Proteomes" id="UP001489509">
    <property type="component" value="Unassembled WGS sequence"/>
</dbReference>